<feature type="domain" description="NAD-dependent epimerase/dehydratase" evidence="1">
    <location>
        <begin position="12"/>
        <end position="217"/>
    </location>
</feature>
<dbReference type="InterPro" id="IPR036291">
    <property type="entry name" value="NAD(P)-bd_dom_sf"/>
</dbReference>
<dbReference type="InterPro" id="IPR001509">
    <property type="entry name" value="Epimerase_deHydtase"/>
</dbReference>
<organism evidence="2 3">
    <name type="scientific">Deinococcus koreensis</name>
    <dbReference type="NCBI Taxonomy" id="2054903"/>
    <lineage>
        <taxon>Bacteria</taxon>
        <taxon>Thermotogati</taxon>
        <taxon>Deinococcota</taxon>
        <taxon>Deinococci</taxon>
        <taxon>Deinococcales</taxon>
        <taxon>Deinococcaceae</taxon>
        <taxon>Deinococcus</taxon>
    </lineage>
</organism>
<comment type="caution">
    <text evidence="2">The sequence shown here is derived from an EMBL/GenBank/DDBJ whole genome shotgun (WGS) entry which is preliminary data.</text>
</comment>
<evidence type="ECO:0000313" key="3">
    <source>
        <dbReference type="Proteomes" id="UP000236379"/>
    </source>
</evidence>
<dbReference type="Gene3D" id="3.40.50.720">
    <property type="entry name" value="NAD(P)-binding Rossmann-like Domain"/>
    <property type="match status" value="1"/>
</dbReference>
<keyword evidence="3" id="KW-1185">Reference proteome</keyword>
<dbReference type="OrthoDB" id="112777at2"/>
<dbReference type="SUPFAM" id="SSF51735">
    <property type="entry name" value="NAD(P)-binding Rossmann-fold domains"/>
    <property type="match status" value="1"/>
</dbReference>
<protein>
    <submittedName>
        <fullName evidence="2">NAD-dependent dehydratase</fullName>
    </submittedName>
</protein>
<dbReference type="AlphaFoldDB" id="A0A2K3UTD1"/>
<accession>A0A2K3UTD1</accession>
<dbReference type="EMBL" id="PPPD01000002">
    <property type="protein sequence ID" value="PNY79804.1"/>
    <property type="molecule type" value="Genomic_DNA"/>
</dbReference>
<dbReference type="RefSeq" id="WP_103313788.1">
    <property type="nucleotide sequence ID" value="NZ_PPPD01000002.1"/>
</dbReference>
<proteinExistence type="predicted"/>
<evidence type="ECO:0000259" key="1">
    <source>
        <dbReference type="Pfam" id="PF01370"/>
    </source>
</evidence>
<dbReference type="Pfam" id="PF01370">
    <property type="entry name" value="Epimerase"/>
    <property type="match status" value="1"/>
</dbReference>
<dbReference type="Proteomes" id="UP000236379">
    <property type="component" value="Unassembled WGS sequence"/>
</dbReference>
<evidence type="ECO:0000313" key="2">
    <source>
        <dbReference type="EMBL" id="PNY79804.1"/>
    </source>
</evidence>
<gene>
    <name evidence="2" type="ORF">CVO96_17835</name>
</gene>
<sequence length="331" mass="34795">MNSTATNTTLHVVLGASGAVGSALMGELARQGLPARAVSRTRPTALPAGTDWLAADLSSAPSVERAVQGAGVVYLAAQPAYTRWALDFPPILDAVIGGVGRVGARLVFADNLYSYGPVTTPLREDSPERPQSRKGQVRLALARTLLDAHRAGVLPVTIGRASDFYGPGVHGSLVGAPFFRAIVAGKRPPWIERSDQLHSFSFIDDVARGLVTLAQHGPAFGEVWHLPAAEALTATGFAALIAQEAQTAPPRPRALSGLPLRALALFSPLIRELADVQYQVAAPFTVDGTRFTSTFGGQPTPHRSAIRQTLAWLRAGSLEPSPAEEVAGSPL</sequence>
<name>A0A2K3UTD1_9DEIO</name>
<reference evidence="2 3" key="1">
    <citation type="submission" date="2018-01" db="EMBL/GenBank/DDBJ databases">
        <title>Deinococcus koreensis sp. nov., a radiation-resistant bacterium isolated from river water.</title>
        <authorList>
            <person name="Choi A."/>
        </authorList>
    </citation>
    <scope>NUCLEOTIDE SEQUENCE [LARGE SCALE GENOMIC DNA]</scope>
    <source>
        <strain evidence="2 3">SJW1-2</strain>
    </source>
</reference>